<keyword evidence="3" id="KW-1185">Reference proteome</keyword>
<dbReference type="RefSeq" id="WP_178696389.1">
    <property type="nucleotide sequence ID" value="NZ_CP049075.1"/>
</dbReference>
<evidence type="ECO:0000313" key="2">
    <source>
        <dbReference type="EMBL" id="QLI05254.1"/>
    </source>
</evidence>
<dbReference type="AlphaFoldDB" id="A0A7H9CLY5"/>
<dbReference type="Proteomes" id="UP000509414">
    <property type="component" value="Chromosome"/>
</dbReference>
<name>A0A7H9CLY5_9BACT</name>
<dbReference type="SUPFAM" id="SSF143120">
    <property type="entry name" value="YefM-like"/>
    <property type="match status" value="1"/>
</dbReference>
<gene>
    <name evidence="2" type="ORF">CINF_0733</name>
</gene>
<dbReference type="InterPro" id="IPR036165">
    <property type="entry name" value="YefM-like_sf"/>
</dbReference>
<dbReference type="Gene3D" id="3.40.1620.10">
    <property type="entry name" value="YefM-like domain"/>
    <property type="match status" value="1"/>
</dbReference>
<sequence>MTFHKDEIYTATQVVRNFSSVLNKVSSNEIKRAVIVKNNNFEAVLLNMNEYERLCDAVGLLENIYKQHKKDDKNGK</sequence>
<evidence type="ECO:0000256" key="1">
    <source>
        <dbReference type="ARBA" id="ARBA00009981"/>
    </source>
</evidence>
<reference evidence="2 3" key="1">
    <citation type="submission" date="2020-02" db="EMBL/GenBank/DDBJ databases">
        <title>Complete genome sequence of the novel Campylobacter species Candidatus Campylobacter infans.</title>
        <authorList>
            <person name="Duim B."/>
            <person name="Zomer A."/>
            <person name="van der Graaf L."/>
            <person name="Wagenaar J."/>
        </authorList>
    </citation>
    <scope>NUCLEOTIDE SEQUENCE [LARGE SCALE GENOMIC DNA]</scope>
    <source>
        <strain evidence="2 3">19S00001</strain>
    </source>
</reference>
<accession>A0A7H9CLY5</accession>
<dbReference type="KEGG" id="cinf:CINF_0733"/>
<dbReference type="EMBL" id="CP049075">
    <property type="protein sequence ID" value="QLI05254.1"/>
    <property type="molecule type" value="Genomic_DNA"/>
</dbReference>
<proteinExistence type="inferred from homology"/>
<organism evidence="2 3">
    <name type="scientific">Candidatus Campylobacter infans</name>
    <dbReference type="NCBI Taxonomy" id="2561898"/>
    <lineage>
        <taxon>Bacteria</taxon>
        <taxon>Pseudomonadati</taxon>
        <taxon>Campylobacterota</taxon>
        <taxon>Epsilonproteobacteria</taxon>
        <taxon>Campylobacterales</taxon>
        <taxon>Campylobacteraceae</taxon>
        <taxon>Campylobacter</taxon>
    </lineage>
</organism>
<evidence type="ECO:0000313" key="3">
    <source>
        <dbReference type="Proteomes" id="UP000509414"/>
    </source>
</evidence>
<protein>
    <submittedName>
        <fullName evidence="2">Toxin-antitoxin system, antitoxin component, Phd/YefM family</fullName>
    </submittedName>
</protein>
<comment type="similarity">
    <text evidence="1">Belongs to the phD/YefM antitoxin family.</text>
</comment>